<evidence type="ECO:0000313" key="3">
    <source>
        <dbReference type="Proteomes" id="UP000598997"/>
    </source>
</evidence>
<protein>
    <recommendedName>
        <fullName evidence="4">Transposase</fullName>
    </recommendedName>
</protein>
<accession>A0A916YNE3</accession>
<dbReference type="Proteomes" id="UP000598997">
    <property type="component" value="Unassembled WGS sequence"/>
</dbReference>
<evidence type="ECO:0000256" key="1">
    <source>
        <dbReference type="SAM" id="MobiDB-lite"/>
    </source>
</evidence>
<feature type="region of interest" description="Disordered" evidence="1">
    <location>
        <begin position="90"/>
        <end position="118"/>
    </location>
</feature>
<keyword evidence="3" id="KW-1185">Reference proteome</keyword>
<evidence type="ECO:0000313" key="2">
    <source>
        <dbReference type="EMBL" id="GGD51434.1"/>
    </source>
</evidence>
<proteinExistence type="predicted"/>
<dbReference type="EMBL" id="BMIO01000009">
    <property type="protein sequence ID" value="GGD51434.1"/>
    <property type="molecule type" value="Genomic_DNA"/>
</dbReference>
<reference evidence="2 3" key="1">
    <citation type="journal article" date="2014" name="Int. J. Syst. Evol. Microbiol.">
        <title>Complete genome sequence of Corynebacterium casei LMG S-19264T (=DSM 44701T), isolated from a smear-ripened cheese.</title>
        <authorList>
            <consortium name="US DOE Joint Genome Institute (JGI-PGF)"/>
            <person name="Walter F."/>
            <person name="Albersmeier A."/>
            <person name="Kalinowski J."/>
            <person name="Ruckert C."/>
        </authorList>
    </citation>
    <scope>NUCLEOTIDE SEQUENCE [LARGE SCALE GENOMIC DNA]</scope>
    <source>
        <strain evidence="2 3">CGMCC 1.15358</strain>
    </source>
</reference>
<gene>
    <name evidence="2" type="ORF">GCM10010989_26940</name>
</gene>
<evidence type="ECO:0008006" key="4">
    <source>
        <dbReference type="Google" id="ProtNLM"/>
    </source>
</evidence>
<name>A0A916YNE3_9SPHN</name>
<comment type="caution">
    <text evidence="2">The sequence shown here is derived from an EMBL/GenBank/DDBJ whole genome shotgun (WGS) entry which is preliminary data.</text>
</comment>
<sequence length="118" mass="13133">MGKANFSDEFKRDAVAQITERGYRVTEERDILKKATAYLTFGHFVPPGMQSEIRVRCRASHAVPGARDVPVSAHPAQRLLRLVEEPVEQTREGRCSADRSAPAGMGRQRQGLWLSQAA</sequence>
<dbReference type="AlphaFoldDB" id="A0A916YNE3"/>
<organism evidence="2 3">
    <name type="scientific">Croceicoccus pelagius</name>
    <dbReference type="NCBI Taxonomy" id="1703341"/>
    <lineage>
        <taxon>Bacteria</taxon>
        <taxon>Pseudomonadati</taxon>
        <taxon>Pseudomonadota</taxon>
        <taxon>Alphaproteobacteria</taxon>
        <taxon>Sphingomonadales</taxon>
        <taxon>Erythrobacteraceae</taxon>
        <taxon>Croceicoccus</taxon>
    </lineage>
</organism>